<keyword evidence="2" id="KW-1185">Reference proteome</keyword>
<organism evidence="2 3">
    <name type="scientific">Mesorhabditis belari</name>
    <dbReference type="NCBI Taxonomy" id="2138241"/>
    <lineage>
        <taxon>Eukaryota</taxon>
        <taxon>Metazoa</taxon>
        <taxon>Ecdysozoa</taxon>
        <taxon>Nematoda</taxon>
        <taxon>Chromadorea</taxon>
        <taxon>Rhabditida</taxon>
        <taxon>Rhabditina</taxon>
        <taxon>Rhabditomorpha</taxon>
        <taxon>Rhabditoidea</taxon>
        <taxon>Rhabditidae</taxon>
        <taxon>Mesorhabditinae</taxon>
        <taxon>Mesorhabditis</taxon>
    </lineage>
</organism>
<feature type="compositionally biased region" description="Basic and acidic residues" evidence="1">
    <location>
        <begin position="1461"/>
        <end position="1481"/>
    </location>
</feature>
<feature type="compositionally biased region" description="Basic and acidic residues" evidence="1">
    <location>
        <begin position="1661"/>
        <end position="1690"/>
    </location>
</feature>
<feature type="compositionally biased region" description="Acidic residues" evidence="1">
    <location>
        <begin position="131"/>
        <end position="153"/>
    </location>
</feature>
<accession>A0AAF3J9Y3</accession>
<feature type="compositionally biased region" description="Polar residues" evidence="1">
    <location>
        <begin position="3406"/>
        <end position="3416"/>
    </location>
</feature>
<feature type="compositionally biased region" description="Basic and acidic residues" evidence="1">
    <location>
        <begin position="1827"/>
        <end position="1869"/>
    </location>
</feature>
<feature type="compositionally biased region" description="Basic and acidic residues" evidence="1">
    <location>
        <begin position="1929"/>
        <end position="1947"/>
    </location>
</feature>
<feature type="region of interest" description="Disordered" evidence="1">
    <location>
        <begin position="1661"/>
        <end position="1696"/>
    </location>
</feature>
<feature type="region of interest" description="Disordered" evidence="1">
    <location>
        <begin position="3280"/>
        <end position="3302"/>
    </location>
</feature>
<proteinExistence type="predicted"/>
<feature type="compositionally biased region" description="Basic and acidic residues" evidence="1">
    <location>
        <begin position="975"/>
        <end position="1011"/>
    </location>
</feature>
<dbReference type="WBParaSite" id="MBELARI_LOCUS5563">
    <property type="protein sequence ID" value="MBELARI_LOCUS5563"/>
    <property type="gene ID" value="MBELARI_LOCUS5563"/>
</dbReference>
<feature type="compositionally biased region" description="Basic and acidic residues" evidence="1">
    <location>
        <begin position="3109"/>
        <end position="3118"/>
    </location>
</feature>
<feature type="compositionally biased region" description="Basic and acidic residues" evidence="1">
    <location>
        <begin position="2233"/>
        <end position="2246"/>
    </location>
</feature>
<feature type="compositionally biased region" description="Basic and acidic residues" evidence="1">
    <location>
        <begin position="2144"/>
        <end position="2159"/>
    </location>
</feature>
<feature type="compositionally biased region" description="Basic and acidic residues" evidence="1">
    <location>
        <begin position="903"/>
        <end position="922"/>
    </location>
</feature>
<feature type="compositionally biased region" description="Basic and acidic residues" evidence="1">
    <location>
        <begin position="2166"/>
        <end position="2181"/>
    </location>
</feature>
<reference evidence="3" key="1">
    <citation type="submission" date="2024-02" db="UniProtKB">
        <authorList>
            <consortium name="WormBaseParasite"/>
        </authorList>
    </citation>
    <scope>IDENTIFICATION</scope>
</reference>
<feature type="region of interest" description="Disordered" evidence="1">
    <location>
        <begin position="3444"/>
        <end position="3480"/>
    </location>
</feature>
<dbReference type="GO" id="GO:0090141">
    <property type="term" value="P:positive regulation of mitochondrial fission"/>
    <property type="evidence" value="ECO:0007669"/>
    <property type="project" value="TreeGrafter"/>
</dbReference>
<feature type="region of interest" description="Disordered" evidence="1">
    <location>
        <begin position="26"/>
        <end position="336"/>
    </location>
</feature>
<feature type="compositionally biased region" description="Basic and acidic residues" evidence="1">
    <location>
        <begin position="3417"/>
        <end position="3427"/>
    </location>
</feature>
<feature type="compositionally biased region" description="Basic and acidic residues" evidence="1">
    <location>
        <begin position="550"/>
        <end position="562"/>
    </location>
</feature>
<feature type="compositionally biased region" description="Basic and acidic residues" evidence="1">
    <location>
        <begin position="1157"/>
        <end position="1178"/>
    </location>
</feature>
<feature type="region of interest" description="Disordered" evidence="1">
    <location>
        <begin position="350"/>
        <end position="562"/>
    </location>
</feature>
<feature type="compositionally biased region" description="Basic and acidic residues" evidence="1">
    <location>
        <begin position="1018"/>
        <end position="1029"/>
    </location>
</feature>
<feature type="compositionally biased region" description="Basic and acidic residues" evidence="1">
    <location>
        <begin position="237"/>
        <end position="288"/>
    </location>
</feature>
<feature type="compositionally biased region" description="Basic and acidic residues" evidence="1">
    <location>
        <begin position="400"/>
        <end position="413"/>
    </location>
</feature>
<feature type="compositionally biased region" description="Basic and acidic residues" evidence="1">
    <location>
        <begin position="3444"/>
        <end position="3459"/>
    </location>
</feature>
<feature type="compositionally biased region" description="Polar residues" evidence="1">
    <location>
        <begin position="2199"/>
        <end position="2208"/>
    </location>
</feature>
<feature type="region of interest" description="Disordered" evidence="1">
    <location>
        <begin position="3197"/>
        <end position="3246"/>
    </location>
</feature>
<feature type="region of interest" description="Disordered" evidence="1">
    <location>
        <begin position="3090"/>
        <end position="3170"/>
    </location>
</feature>
<feature type="compositionally biased region" description="Basic and acidic residues" evidence="1">
    <location>
        <begin position="2102"/>
        <end position="2127"/>
    </location>
</feature>
<dbReference type="PANTHER" id="PTHR16451">
    <property type="entry name" value="MITOCHONDRIAL DYNAMICS PROTEINS 49/51 FAMILY MEMBER"/>
    <property type="match status" value="1"/>
</dbReference>
<feature type="compositionally biased region" description="Basic and acidic residues" evidence="1">
    <location>
        <begin position="1036"/>
        <end position="1047"/>
    </location>
</feature>
<feature type="compositionally biased region" description="Basic and acidic residues" evidence="1">
    <location>
        <begin position="942"/>
        <end position="964"/>
    </location>
</feature>
<feature type="compositionally biased region" description="Acidic residues" evidence="1">
    <location>
        <begin position="3218"/>
        <end position="3231"/>
    </location>
</feature>
<dbReference type="PANTHER" id="PTHR16451:SF7">
    <property type="entry name" value="MAB-21-LIKE HHH_H2TH-LIKE DOMAIN-CONTAINING PROTEIN"/>
    <property type="match status" value="1"/>
</dbReference>
<feature type="compositionally biased region" description="Basic and acidic residues" evidence="1">
    <location>
        <begin position="167"/>
        <end position="185"/>
    </location>
</feature>
<feature type="compositionally biased region" description="Basic and acidic residues" evidence="1">
    <location>
        <begin position="1054"/>
        <end position="1124"/>
    </location>
</feature>
<dbReference type="GO" id="GO:0007005">
    <property type="term" value="P:mitochondrion organization"/>
    <property type="evidence" value="ECO:0007669"/>
    <property type="project" value="InterPro"/>
</dbReference>
<feature type="compositionally biased region" description="Polar residues" evidence="1">
    <location>
        <begin position="2744"/>
        <end position="2753"/>
    </location>
</feature>
<feature type="compositionally biased region" description="Low complexity" evidence="1">
    <location>
        <begin position="926"/>
        <end position="938"/>
    </location>
</feature>
<feature type="compositionally biased region" description="Basic and acidic residues" evidence="1">
    <location>
        <begin position="1559"/>
        <end position="1622"/>
    </location>
</feature>
<feature type="region of interest" description="Disordered" evidence="1">
    <location>
        <begin position="1333"/>
        <end position="1622"/>
    </location>
</feature>
<feature type="compositionally biased region" description="Basic and acidic residues" evidence="1">
    <location>
        <begin position="1734"/>
        <end position="1755"/>
    </location>
</feature>
<feature type="compositionally biased region" description="Basic and acidic residues" evidence="1">
    <location>
        <begin position="422"/>
        <end position="450"/>
    </location>
</feature>
<feature type="compositionally biased region" description="Low complexity" evidence="1">
    <location>
        <begin position="3232"/>
        <end position="3246"/>
    </location>
</feature>
<dbReference type="Proteomes" id="UP000887575">
    <property type="component" value="Unassembled WGS sequence"/>
</dbReference>
<feature type="region of interest" description="Disordered" evidence="1">
    <location>
        <begin position="2716"/>
        <end position="2768"/>
    </location>
</feature>
<protein>
    <submittedName>
        <fullName evidence="3">Uncharacterized protein</fullName>
    </submittedName>
</protein>
<evidence type="ECO:0000256" key="1">
    <source>
        <dbReference type="SAM" id="MobiDB-lite"/>
    </source>
</evidence>
<feature type="compositionally biased region" description="Basic residues" evidence="1">
    <location>
        <begin position="157"/>
        <end position="166"/>
    </location>
</feature>
<feature type="compositionally biased region" description="Basic and acidic residues" evidence="1">
    <location>
        <begin position="1186"/>
        <end position="1219"/>
    </location>
</feature>
<feature type="region of interest" description="Disordered" evidence="1">
    <location>
        <begin position="1956"/>
        <end position="1975"/>
    </location>
</feature>
<dbReference type="InterPro" id="IPR045909">
    <property type="entry name" value="MID49/MID51"/>
</dbReference>
<feature type="compositionally biased region" description="Basic and acidic residues" evidence="1">
    <location>
        <begin position="1230"/>
        <end position="1303"/>
    </location>
</feature>
<evidence type="ECO:0000313" key="2">
    <source>
        <dbReference type="Proteomes" id="UP000887575"/>
    </source>
</evidence>
<feature type="compositionally biased region" description="Basic and acidic residues" evidence="1">
    <location>
        <begin position="304"/>
        <end position="316"/>
    </location>
</feature>
<feature type="compositionally biased region" description="Basic and acidic residues" evidence="1">
    <location>
        <begin position="462"/>
        <end position="517"/>
    </location>
</feature>
<feature type="region of interest" description="Disordered" evidence="1">
    <location>
        <begin position="3337"/>
        <end position="3373"/>
    </location>
</feature>
<feature type="region of interest" description="Disordered" evidence="1">
    <location>
        <begin position="2446"/>
        <end position="2504"/>
    </location>
</feature>
<feature type="compositionally biased region" description="Basic and acidic residues" evidence="1">
    <location>
        <begin position="2450"/>
        <end position="2496"/>
    </location>
</feature>
<dbReference type="GO" id="GO:0005741">
    <property type="term" value="C:mitochondrial outer membrane"/>
    <property type="evidence" value="ECO:0007669"/>
    <property type="project" value="InterPro"/>
</dbReference>
<feature type="compositionally biased region" description="Acidic residues" evidence="1">
    <location>
        <begin position="2844"/>
        <end position="2859"/>
    </location>
</feature>
<feature type="compositionally biased region" description="Basic and acidic residues" evidence="1">
    <location>
        <begin position="62"/>
        <end position="96"/>
    </location>
</feature>
<feature type="compositionally biased region" description="Acidic residues" evidence="1">
    <location>
        <begin position="317"/>
        <end position="329"/>
    </location>
</feature>
<feature type="compositionally biased region" description="Basic and acidic residues" evidence="1">
    <location>
        <begin position="2036"/>
        <end position="2069"/>
    </location>
</feature>
<feature type="region of interest" description="Disordered" evidence="1">
    <location>
        <begin position="1910"/>
        <end position="1947"/>
    </location>
</feature>
<feature type="region of interest" description="Disordered" evidence="1">
    <location>
        <begin position="3396"/>
        <end position="3432"/>
    </location>
</feature>
<evidence type="ECO:0000313" key="3">
    <source>
        <dbReference type="WBParaSite" id="MBELARI_LOCUS5563"/>
    </source>
</evidence>
<feature type="region of interest" description="Disordered" evidence="1">
    <location>
        <begin position="2840"/>
        <end position="3039"/>
    </location>
</feature>
<feature type="region of interest" description="Disordered" evidence="1">
    <location>
        <begin position="2518"/>
        <end position="2699"/>
    </location>
</feature>
<name>A0AAF3J9Y3_9BILA</name>
<feature type="compositionally biased region" description="Basic and acidic residues" evidence="1">
    <location>
        <begin position="2651"/>
        <end position="2668"/>
    </location>
</feature>
<feature type="region of interest" description="Disordered" evidence="1">
    <location>
        <begin position="597"/>
        <end position="1303"/>
    </location>
</feature>
<feature type="compositionally biased region" description="Polar residues" evidence="1">
    <location>
        <begin position="2567"/>
        <end position="2576"/>
    </location>
</feature>
<feature type="compositionally biased region" description="Basic and acidic residues" evidence="1">
    <location>
        <begin position="1388"/>
        <end position="1426"/>
    </location>
</feature>
<feature type="compositionally biased region" description="Basic and acidic residues" evidence="1">
    <location>
        <begin position="191"/>
        <end position="229"/>
    </location>
</feature>
<feature type="compositionally biased region" description="Basic and acidic residues" evidence="1">
    <location>
        <begin position="1522"/>
        <end position="1551"/>
    </location>
</feature>
<feature type="compositionally biased region" description="Basic and acidic residues" evidence="1">
    <location>
        <begin position="618"/>
        <end position="868"/>
    </location>
</feature>
<feature type="compositionally biased region" description="Acidic residues" evidence="1">
    <location>
        <begin position="2716"/>
        <end position="2740"/>
    </location>
</feature>
<feature type="region of interest" description="Disordered" evidence="1">
    <location>
        <begin position="2299"/>
        <end position="2354"/>
    </location>
</feature>
<feature type="compositionally biased region" description="Polar residues" evidence="1">
    <location>
        <begin position="3143"/>
        <end position="3161"/>
    </location>
</feature>
<feature type="compositionally biased region" description="Acidic residues" evidence="1">
    <location>
        <begin position="2006"/>
        <end position="2017"/>
    </location>
</feature>
<feature type="compositionally biased region" description="Basic and acidic residues" evidence="1">
    <location>
        <begin position="1773"/>
        <end position="1813"/>
    </location>
</feature>
<feature type="compositionally biased region" description="Basic and acidic residues" evidence="1">
    <location>
        <begin position="26"/>
        <end position="53"/>
    </location>
</feature>
<feature type="compositionally biased region" description="Polar residues" evidence="1">
    <location>
        <begin position="1995"/>
        <end position="2004"/>
    </location>
</feature>
<feature type="compositionally biased region" description="Polar residues" evidence="1">
    <location>
        <begin position="3466"/>
        <end position="3480"/>
    </location>
</feature>
<feature type="region of interest" description="Disordered" evidence="1">
    <location>
        <begin position="1989"/>
        <end position="2246"/>
    </location>
</feature>
<feature type="region of interest" description="Disordered" evidence="1">
    <location>
        <begin position="1734"/>
        <end position="1888"/>
    </location>
</feature>
<feature type="compositionally biased region" description="Basic and acidic residues" evidence="1">
    <location>
        <begin position="2209"/>
        <end position="2225"/>
    </location>
</feature>
<sequence>MVAGAAVAAPVVLAAYGAKKAYDAFEKRNEGEEETEEKHQEPVSSPRDDERRYSKPLAETPTSERSEEVHYEQQQYQEEHEKEKSFGESPVEERAQMAEYPAEFEKMKDEEEASIKSLKSATPAESSVREEEQEQESAEPVESSEEEVEEEDEHGNIRRVIRKKRITEKYTRTEFHIPEREGHEGAEEEVREALLIEKDESPNDEQFERKLSEDRSSKRSFDEHKKPSTSEDEDDDKFDRDAPKELAEEHRERRESETFEEPIHYHSDEAMIKKAEILGSPREEEEKAASPLPEASPELEEMRDESRIAEVRRLSPEGEEEEEVEEEDEFGNKRRVRRRVTEKYTKTEYHIPRREDEEEIDERVEEEKETPARPVELLYKEEAEEEAEEMIGTPSAELSPELKEVEESVKSAEIRVSPPASIHRESPSDEEERIEKRIAESSLEERHEFVETVENVESPVEQVKEKPLAETPTSERSEEVHYEQQQYQEEHGKEKSFGESPVEERAEYPAEFEKMKDEEEASIKSLKSATPAESPVKEEEQEQDEQQQYQEEHEKEKSFGEKLKGFGKKAGMVAGAAVAAPVVLAAYGAKKAYDAFEKRNEGEEETEEKYQESVSSPRGEERRYSNDESKVEQYHYEAEVEAEPLKRSVEDETVSHERKTPEEAARLSVEEMRYEGFHAEPHTETESEVEHFERMPIHEQVVHHEESAADRYESEIKERHEETVFERRQSYEEAERTPEEQRTFGEDRLEKESEYEERYSEKYSEPEESHEELSQREEPSPERMTPEREPKADEYQKFVEEEERHPIHETIVHHDFPYVERVESSKEEIGEHEFVQPEEKMTRDEEEVAHREAQPVTPEERREPHYEDDAIAEQRPPYEEVSPEVRRSFEEEPAEAVHSGLRSRADSHAESQVEPREEKFYEQEEAAQTTQQVSTTMSEEAETGHKSEEEVYEVGHLERESPEFEEKEDQYVALKEVEASDMIEKDSYYEHPTGDEELQKEAEEASRRESEVSAVASESREEASRRESEVSAVASESREEASRRESEVSAVASESREEVMRIEEQLESPIKEIREQEFEEKIEHETEEKAWPTKEEHTFEEKIEEHGTSEEKTSPTKEENSFEEKEQEDESLVSPVVEIQISTHFEEHPEEEAEYAVDSRRESVEKAFDVDHKEVHEEVGEEVTGFEEHDKESTSGEPAVEHKAHGWADEEIHEEKASPEEESFESKVQSVEEEHEPRTPGEPEVAHKAYPVDEESWSKQEAIEPREAPLSPEDQREAVGVERRPSDERRDSTKDETSLGDKFTDFAKKAGAVIAAPAVLAAYGAKHAYDSLKEEPVQRKLSTSQPPSPLEQQYLEEIEQRKENLAEDQSPVSEGPDSHPQSFDELETVERETTTHYETHYEEPLHAEAEEEKPEHLEGTETERESPIQYDNYGNELKETKDEQAEDQSPVSEGPDSHPGSFEKETMVRESPTHLETHEEPLSPADEEERYHIVEERTREVGEIQSQNLVGDEIQEIVAEEAENKEIWSEEKETPSKESEAHEEAIQKAESEQSFSLEKIVEGPQKHGIFDTDRKSREHEEPTFLEHESEPLYAEEHESHFDRSPSEGGDHQDVEGEERKGFGDRMAGFAKKAGMVAGGIIAAPVALAAYGAKEAYEAVKKHREGHDEEMAEEREISGQVEELHHEKPEQESEFVLQTPEAFSESHRTVEEIGQGFSEEEQQKGILSEEHYTHGREHEHEFVQESQHEVEKREAEETLSPIETERVTPTAFRDQLEYKEFNQQQDEHERLPEKETSPDHSQRFVESPFEEHMAQEVVEIVTSEEFNDNEKLSQERNDDFESEKMVDESPIETRRWPEEAESEEKQEIEKTPSSQQSSQQSFAQDRESVADEEIHYVVSPIVIREELVTEPQLDSDGYPFEEVLQSAEEMGGHPSDDHREQEAAEVETRVDFEERIETPAETEEVEAQPESPKQIPKAVVAPFEHEGQLEYDEAKSVTSEKSQVVESLEEILPEDETQQDQRVSHDSELFDQQYEQELSKEVESQASRDFEEKMAESLSEKGEHETHEELSAYSAVQRDQPLEYETGELSRESSRRPSASIDNEQKAEEVQFGRSESSEKLEQAHEEATFPTTEQESPALASPTHSDEQSIVSHKEKVEQAYEEPEVLVHEIETHTEPETRYSQEQLETGLNELEDQEPGSPTQQSEKSFVSHEERVEYLHQEPRDFMTQASPDEARSKHFDESYKEHEEELGEKVLLKKVPHNLLKNHLQVTVSQEKYEDLEEAQFEVHREEPQRVFSKDLKASHEETSLPERVPTPDSLSEERVIYQEESNESEGETSSFVDSGHPTLREDKPGFSEKLFGFAKKAGMVAGAAVVAPVALAAYGVKEAVGTIRRKNSKGDYQGLPTEEPEYLVASESYEPVEYGINYDEEEKIEEVEKMDEILEETGEEIERRTPLEETGEEIERRTSLEETGEEIERRTSLEETREEVERRVPLDEASEASLEAAKVPFESLEEAGVSVKTKSHLIASEDYQPTSEDVSIREASTKSLAGSEESFDQIPREETIQTHVIPSQQYSEEEVENKVDSPIDTHIISSSPYLQEEADRPPEFIDQLPSDVSTLPETTHVIKSETYEGEDREDGGASPPSSPIEFEHAESEKELSAMDLKQRISSMQEPEDSKAHIIDSEEYEIPEEERTMSPIQRDLMASEFEMIQEDEQVEEEREETAEGFEVVEQEEIDDGNARRQSQGFTSTDVDDQKGIASEPFEDQLQDVEYEKVARISAELVDEVVEEAVREAVTPKTEKRLLRLESWSEIAVEPEVDYQSDLQEKLDFLAAQSRVELPPVDEEDHTFQENDEETAAGLSEDSLNTLATEMVRNVLETVEEEVQHEEASRPESGQYGESSRSESGPLGVSSRPESEPFGEPSRPDSEQLYETSRPESGQLGDTSRPESGQLGDSSRPGSEQLGDFLTIHPVSSIRTVEIISESQRSTPDVPLKLDEDQEDAPPSATASGMLFIPDADPGRPTSPIPPPRTDSGLFIGIKQPEDTITVEQCMTPDIFEMPETSDSSVNPLLRKAMQESMYLKGFELPVKQRPLHEIESPDALMSPKTEDSSPRDEEIQEILGSAESLDRASVKSLGSGKRYSTSRRSSNGVSQQSQEVSPEISPEEKASYVSIELKKEMNQELEPEQYQVVESVEETTDEGFETYSHGDVVPMEPELETVEEEPEDNDSLNGSGSSSAGQPASLALLAKYKHTSSDNVSESSLQEFERIERLVSRDGGSLTGSEIELGQAGASSARPRSIEGSLNSLAEFERIEAEIAKEAVDPEEVMMLSDIREESEAEDMSVRDTDEEEHEAHTEIKVVPIKEEDDKALTPTAISPADSIEQIQMVETLEPVPDVRLMEASTDSLEPSGRQQVHEPARRDSIEETSLEEYEVIERMEVSTHDSLENLPHDRDSLLEGASQEIVTSQEAPILSQDTVGTYQEHEDLDKDSLAGEMDNVVSSYVTTLTTFETKQMKDDGTVETISRRVETRVVNPVEDHVTFTGTENAESVSRLPERGRVDTVDEQGNVTTTTVTRSPSHQ</sequence>
<feature type="compositionally biased region" description="Basic and acidic residues" evidence="1">
    <location>
        <begin position="1489"/>
        <end position="1502"/>
    </location>
</feature>
<feature type="compositionally biased region" description="Basic and acidic residues" evidence="1">
    <location>
        <begin position="2299"/>
        <end position="2310"/>
    </location>
</feature>